<feature type="disulfide bond" evidence="10">
    <location>
        <begin position="275"/>
        <end position="331"/>
    </location>
</feature>
<reference evidence="12 13" key="1">
    <citation type="journal article" date="2021" name="BMC Biol.">
        <title>Horizontally acquired antibacterial genes associated with adaptive radiation of ladybird beetles.</title>
        <authorList>
            <person name="Li H.S."/>
            <person name="Tang X.F."/>
            <person name="Huang Y.H."/>
            <person name="Xu Z.Y."/>
            <person name="Chen M.L."/>
            <person name="Du X.Y."/>
            <person name="Qiu B.Y."/>
            <person name="Chen P.T."/>
            <person name="Zhang W."/>
            <person name="Slipinski A."/>
            <person name="Escalona H.E."/>
            <person name="Waterhouse R.M."/>
            <person name="Zwick A."/>
            <person name="Pang H."/>
        </authorList>
    </citation>
    <scope>NUCLEOTIDE SEQUENCE [LARGE SCALE GENOMIC DNA]</scope>
    <source>
        <strain evidence="12">SYSU2018</strain>
    </source>
</reference>
<dbReference type="PANTHER" id="PTHR11923:SF93">
    <property type="entry name" value="GH07959P-RELATED"/>
    <property type="match status" value="1"/>
</dbReference>
<keyword evidence="7 10" id="KW-1015">Disulfide bond</keyword>
<dbReference type="GO" id="GO:0005886">
    <property type="term" value="C:plasma membrane"/>
    <property type="evidence" value="ECO:0007669"/>
    <property type="project" value="UniProtKB-SubCell"/>
</dbReference>
<accession>A0ABD2MT37</accession>
<dbReference type="AlphaFoldDB" id="A0ABD2MT37"/>
<feature type="disulfide bond" evidence="10">
    <location>
        <begin position="316"/>
        <end position="320"/>
    </location>
</feature>
<dbReference type="EMBL" id="JABFTP020000021">
    <property type="protein sequence ID" value="KAL3269261.1"/>
    <property type="molecule type" value="Genomic_DNA"/>
</dbReference>
<dbReference type="InterPro" id="IPR002159">
    <property type="entry name" value="CD36_fam"/>
</dbReference>
<evidence type="ECO:0000256" key="8">
    <source>
        <dbReference type="ARBA" id="ARBA00023170"/>
    </source>
</evidence>
<keyword evidence="5 11" id="KW-1133">Transmembrane helix</keyword>
<organism evidence="12 13">
    <name type="scientific">Cryptolaemus montrouzieri</name>
    <dbReference type="NCBI Taxonomy" id="559131"/>
    <lineage>
        <taxon>Eukaryota</taxon>
        <taxon>Metazoa</taxon>
        <taxon>Ecdysozoa</taxon>
        <taxon>Arthropoda</taxon>
        <taxon>Hexapoda</taxon>
        <taxon>Insecta</taxon>
        <taxon>Pterygota</taxon>
        <taxon>Neoptera</taxon>
        <taxon>Endopterygota</taxon>
        <taxon>Coleoptera</taxon>
        <taxon>Polyphaga</taxon>
        <taxon>Cucujiformia</taxon>
        <taxon>Coccinelloidea</taxon>
        <taxon>Coccinellidae</taxon>
        <taxon>Scymninae</taxon>
        <taxon>Scymnini</taxon>
        <taxon>Cryptolaemus</taxon>
    </lineage>
</organism>
<proteinExistence type="inferred from homology"/>
<dbReference type="PRINTS" id="PR01610">
    <property type="entry name" value="CD36ANTIGEN"/>
</dbReference>
<keyword evidence="4 11" id="KW-0812">Transmembrane</keyword>
<evidence type="ECO:0000256" key="4">
    <source>
        <dbReference type="ARBA" id="ARBA00022692"/>
    </source>
</evidence>
<keyword evidence="8" id="KW-0675">Receptor</keyword>
<evidence type="ECO:0000256" key="11">
    <source>
        <dbReference type="SAM" id="Phobius"/>
    </source>
</evidence>
<evidence type="ECO:0000256" key="9">
    <source>
        <dbReference type="ARBA" id="ARBA00023180"/>
    </source>
</evidence>
<evidence type="ECO:0000313" key="12">
    <source>
        <dbReference type="EMBL" id="KAL3269261.1"/>
    </source>
</evidence>
<keyword evidence="9" id="KW-0325">Glycoprotein</keyword>
<evidence type="ECO:0000256" key="6">
    <source>
        <dbReference type="ARBA" id="ARBA00023136"/>
    </source>
</evidence>
<feature type="disulfide bond" evidence="10">
    <location>
        <begin position="247"/>
        <end position="314"/>
    </location>
</feature>
<dbReference type="Pfam" id="PF01130">
    <property type="entry name" value="CD36"/>
    <property type="match status" value="1"/>
</dbReference>
<dbReference type="PRINTS" id="PR01609">
    <property type="entry name" value="CD36FAMILY"/>
</dbReference>
<keyword evidence="3" id="KW-1003">Cell membrane</keyword>
<feature type="transmembrane region" description="Helical" evidence="11">
    <location>
        <begin position="438"/>
        <end position="457"/>
    </location>
</feature>
<gene>
    <name evidence="12" type="ORF">HHI36_008341</name>
</gene>
<evidence type="ECO:0000313" key="13">
    <source>
        <dbReference type="Proteomes" id="UP001516400"/>
    </source>
</evidence>
<comment type="similarity">
    <text evidence="2">Belongs to the CD36 family.</text>
</comment>
<keyword evidence="6 11" id="KW-0472">Membrane</keyword>
<comment type="subcellular location">
    <subcellularLocation>
        <location evidence="1">Cell membrane</location>
        <topology evidence="1">Multi-pass membrane protein</topology>
    </subcellularLocation>
</comment>
<dbReference type="InterPro" id="IPR005428">
    <property type="entry name" value="CD36/SCARB1/SNMP1"/>
</dbReference>
<keyword evidence="13" id="KW-1185">Reference proteome</keyword>
<dbReference type="Proteomes" id="UP001516400">
    <property type="component" value="Unassembled WGS sequence"/>
</dbReference>
<evidence type="ECO:0000256" key="10">
    <source>
        <dbReference type="PIRSR" id="PIRSR605428-52"/>
    </source>
</evidence>
<name>A0ABD2MT37_9CUCU</name>
<evidence type="ECO:0000256" key="3">
    <source>
        <dbReference type="ARBA" id="ARBA00022475"/>
    </source>
</evidence>
<dbReference type="PANTHER" id="PTHR11923">
    <property type="entry name" value="SCAVENGER RECEPTOR CLASS B TYPE-1 SR-B1"/>
    <property type="match status" value="1"/>
</dbReference>
<sequence length="486" mass="55237">MHNKNFISAVCFSLLSLGALLIALRTSLYNLGIQTLVTLEPGNLLFRSWSKSPPGVNFDVYVFNWTNPEDFANHSTKPILREIGPFRFTQTIEKVNATLHHNETMSYYRKRTFVFNREESIHDLDVNLTIPNPISMAIAHKARDWSFFPKKGLSLSLRHLTQNQIHVTKPAGQILFTGYDDPILNTANSLPLVGDIINMDKFAFFYKKNASATFDGIFNIGVGGDHPLGQVYNWNYQTHTEFYHENCSSFHGSAGDFFLRNRKDDVLELFHSDVCRTLYVDYEGNQTVRGIEGLKYVMGDHCLDNGTYIPGNECTCGEFCLPYGVIYATACKGNSPNYLSLPHFYKADPSFADKVIGMKPDSQKHDFYIIFEPTTGLPLDLTPRLQINILMQPISHISMYEDIPSILFPVLWFEQTLGMPSSSAFLVKIVLNSRDICLLVGILLIILGILLFLFLVYRIRKTDFCPQDHHKNFPKELVPLKGKESC</sequence>
<evidence type="ECO:0000256" key="1">
    <source>
        <dbReference type="ARBA" id="ARBA00004651"/>
    </source>
</evidence>
<evidence type="ECO:0000256" key="2">
    <source>
        <dbReference type="ARBA" id="ARBA00010532"/>
    </source>
</evidence>
<evidence type="ECO:0000256" key="5">
    <source>
        <dbReference type="ARBA" id="ARBA00022989"/>
    </source>
</evidence>
<comment type="caution">
    <text evidence="12">The sequence shown here is derived from an EMBL/GenBank/DDBJ whole genome shotgun (WGS) entry which is preliminary data.</text>
</comment>
<evidence type="ECO:0000256" key="7">
    <source>
        <dbReference type="ARBA" id="ARBA00023157"/>
    </source>
</evidence>
<protein>
    <submittedName>
        <fullName evidence="12">Uncharacterized protein</fullName>
    </submittedName>
</protein>